<evidence type="ECO:0000313" key="2">
    <source>
        <dbReference type="Proteomes" id="UP001143856"/>
    </source>
</evidence>
<organism evidence="1 2">
    <name type="scientific">Xylaria curta</name>
    <dbReference type="NCBI Taxonomy" id="42375"/>
    <lineage>
        <taxon>Eukaryota</taxon>
        <taxon>Fungi</taxon>
        <taxon>Dikarya</taxon>
        <taxon>Ascomycota</taxon>
        <taxon>Pezizomycotina</taxon>
        <taxon>Sordariomycetes</taxon>
        <taxon>Xylariomycetidae</taxon>
        <taxon>Xylariales</taxon>
        <taxon>Xylariaceae</taxon>
        <taxon>Xylaria</taxon>
    </lineage>
</organism>
<comment type="caution">
    <text evidence="1">The sequence shown here is derived from an EMBL/GenBank/DDBJ whole genome shotgun (WGS) entry which is preliminary data.</text>
</comment>
<sequence>MQVGVKFYTLHHNEKYFPDPCVFKPKRWLASQTPEAQINLMREAFTPFSIGYHGCAGKPMAYLETSLIIAKPLWYFNCKLASGRLWKVGGGTPGRTDGRGRPDEYQLYDIIAGEHDGTYLRFLTSR</sequence>
<name>A0ACC1PRX4_9PEZI</name>
<protein>
    <submittedName>
        <fullName evidence="1">Uncharacterized protein</fullName>
    </submittedName>
</protein>
<gene>
    <name evidence="1" type="ORF">NUW58_g267</name>
</gene>
<evidence type="ECO:0000313" key="1">
    <source>
        <dbReference type="EMBL" id="KAJ2998607.1"/>
    </source>
</evidence>
<reference evidence="1" key="1">
    <citation type="submission" date="2022-10" db="EMBL/GenBank/DDBJ databases">
        <title>Genome Sequence of Xylaria curta.</title>
        <authorList>
            <person name="Buettner E."/>
        </authorList>
    </citation>
    <scope>NUCLEOTIDE SEQUENCE</scope>
    <source>
        <strain evidence="1">Babe10</strain>
    </source>
</reference>
<accession>A0ACC1PRX4</accession>
<dbReference type="EMBL" id="JAPDGR010000022">
    <property type="protein sequence ID" value="KAJ2998607.1"/>
    <property type="molecule type" value="Genomic_DNA"/>
</dbReference>
<dbReference type="Proteomes" id="UP001143856">
    <property type="component" value="Unassembled WGS sequence"/>
</dbReference>
<proteinExistence type="predicted"/>
<keyword evidence="2" id="KW-1185">Reference proteome</keyword>